<dbReference type="InterPro" id="IPR049733">
    <property type="entry name" value="CCDC61_N"/>
</dbReference>
<sequence length="141" mass="15783">MGEPRYLQADCAFRHGGHTVRLTLARSALEVEVEAHLTADQWRGEFDAAFIEDLTHKTGNFKQFGIFCSMLESALMQSSESVSLELLTYADLETLRSRKVGAITRPPASAASLLSAKRYLILVYSVEFDRGDITVTLLRVW</sequence>
<evidence type="ECO:0000313" key="1">
    <source>
        <dbReference type="Ensembl" id="ENSBJAP00000015489.1"/>
    </source>
</evidence>
<name>A0A8C0BDT8_9AVES</name>
<proteinExistence type="predicted"/>
<keyword evidence="2" id="KW-1185">Reference proteome</keyword>
<protein>
    <submittedName>
        <fullName evidence="1">Uncharacterized protein</fullName>
    </submittedName>
</protein>
<dbReference type="CDD" id="cd22284">
    <property type="entry name" value="HD_CCDC61_N"/>
    <property type="match status" value="1"/>
</dbReference>
<dbReference type="Proteomes" id="UP000694555">
    <property type="component" value="Unplaced"/>
</dbReference>
<dbReference type="Ensembl" id="ENSBJAT00000015910.1">
    <property type="protein sequence ID" value="ENSBJAP00000015489.1"/>
    <property type="gene ID" value="ENSBJAG00000010247.1"/>
</dbReference>
<accession>A0A8C0BDT8</accession>
<organism evidence="1 2">
    <name type="scientific">Buteo japonicus</name>
    <dbReference type="NCBI Taxonomy" id="224669"/>
    <lineage>
        <taxon>Eukaryota</taxon>
        <taxon>Metazoa</taxon>
        <taxon>Chordata</taxon>
        <taxon>Craniata</taxon>
        <taxon>Vertebrata</taxon>
        <taxon>Euteleostomi</taxon>
        <taxon>Archelosauria</taxon>
        <taxon>Archosauria</taxon>
        <taxon>Dinosauria</taxon>
        <taxon>Saurischia</taxon>
        <taxon>Theropoda</taxon>
        <taxon>Coelurosauria</taxon>
        <taxon>Aves</taxon>
        <taxon>Neognathae</taxon>
        <taxon>Neoaves</taxon>
        <taxon>Telluraves</taxon>
        <taxon>Accipitrimorphae</taxon>
        <taxon>Accipitriformes</taxon>
        <taxon>Accipitridae</taxon>
        <taxon>Accipitrinae</taxon>
        <taxon>Buteo</taxon>
    </lineage>
</organism>
<dbReference type="AlphaFoldDB" id="A0A8C0BDT8"/>
<evidence type="ECO:0000313" key="2">
    <source>
        <dbReference type="Proteomes" id="UP000694555"/>
    </source>
</evidence>
<reference evidence="1" key="2">
    <citation type="submission" date="2025-09" db="UniProtKB">
        <authorList>
            <consortium name="Ensembl"/>
        </authorList>
    </citation>
    <scope>IDENTIFICATION</scope>
</reference>
<reference evidence="1" key="1">
    <citation type="submission" date="2025-08" db="UniProtKB">
        <authorList>
            <consortium name="Ensembl"/>
        </authorList>
    </citation>
    <scope>IDENTIFICATION</scope>
</reference>